<organism evidence="2">
    <name type="scientific">Desulfovibrio sp. U5L</name>
    <dbReference type="NCBI Taxonomy" id="596152"/>
    <lineage>
        <taxon>Bacteria</taxon>
        <taxon>Pseudomonadati</taxon>
        <taxon>Thermodesulfobacteriota</taxon>
        <taxon>Desulfovibrionia</taxon>
        <taxon>Desulfovibrionales</taxon>
        <taxon>Desulfovibrionaceae</taxon>
        <taxon>Desulfovibrio</taxon>
    </lineage>
</organism>
<reference evidence="2" key="1">
    <citation type="submission" date="2011-11" db="EMBL/GenBank/DDBJ databases">
        <title>Improved High-Quality Draft sequence of Desulfovibrio sp. U5L.</title>
        <authorList>
            <consortium name="US DOE Joint Genome Institute"/>
            <person name="Lucas S."/>
            <person name="Han J."/>
            <person name="Lapidus A."/>
            <person name="Cheng J.-F."/>
            <person name="Goodwin L."/>
            <person name="Pitluck S."/>
            <person name="Peters L."/>
            <person name="Ovchinnikova G."/>
            <person name="Held B."/>
            <person name="Detter J.C."/>
            <person name="Han C."/>
            <person name="Tapia R."/>
            <person name="Land M."/>
            <person name="Hauser L."/>
            <person name="Kyrpides N."/>
            <person name="Ivanova N."/>
            <person name="Pagani I."/>
            <person name="Gabster J."/>
            <person name="Walker C."/>
            <person name="Stolyar S."/>
            <person name="Stahl D."/>
            <person name="Arkin A."/>
            <person name="Dehal P."/>
            <person name="Hazen T."/>
            <person name="Woyke T."/>
        </authorList>
    </citation>
    <scope>NUCLEOTIDE SEQUENCE [LARGE SCALE GENOMIC DNA]</scope>
    <source>
        <strain evidence="2">U5L</strain>
    </source>
</reference>
<evidence type="ECO:0000259" key="1">
    <source>
        <dbReference type="Pfam" id="PF00656"/>
    </source>
</evidence>
<sequence length="274" mass="31207">MTTKALLVGVNVYKNCDCLKGCINDVTNIRDILKTYCLINNNDIRVLVDDRATKNNIMSRLKTMIDNAKEGDFLLFHFSGHGSQIRDRDGDDLEDGLDELICPHDMDWDGTYITDDMLKEMFAPLSGKKVFLEVLLDCCHSGTGTRKFGLIPPPDLAPQQVITSRYLTPPTDIICRAEGEDLRQNQFIEGIPENQVCWAGCKDYQTSADAQIDCEYNGAFTYYLCKHIRDANGLLTREGLRQRLCKSLDFNRFAQTPQLECCNFLRSEKPFFMK</sequence>
<dbReference type="Pfam" id="PF00656">
    <property type="entry name" value="Peptidase_C14"/>
    <property type="match status" value="1"/>
</dbReference>
<dbReference type="PANTHER" id="PTHR48104">
    <property type="entry name" value="METACASPASE-4"/>
    <property type="match status" value="1"/>
</dbReference>
<dbReference type="STRING" id="596152.DesU5LDRAFT_1088"/>
<evidence type="ECO:0000313" key="2">
    <source>
        <dbReference type="EMBL" id="EIG52788.1"/>
    </source>
</evidence>
<protein>
    <submittedName>
        <fullName evidence="2">Caspase domain-containing protein</fullName>
    </submittedName>
</protein>
<dbReference type="OrthoDB" id="9759662at2"/>
<dbReference type="PANTHER" id="PTHR48104:SF30">
    <property type="entry name" value="METACASPASE-1"/>
    <property type="match status" value="1"/>
</dbReference>
<dbReference type="GO" id="GO:0005737">
    <property type="term" value="C:cytoplasm"/>
    <property type="evidence" value="ECO:0007669"/>
    <property type="project" value="TreeGrafter"/>
</dbReference>
<dbReference type="Gene3D" id="3.40.50.12660">
    <property type="match status" value="1"/>
</dbReference>
<dbReference type="InterPro" id="IPR050452">
    <property type="entry name" value="Metacaspase"/>
</dbReference>
<name>I2PZ32_9BACT</name>
<dbReference type="SUPFAM" id="SSF52129">
    <property type="entry name" value="Caspase-like"/>
    <property type="match status" value="1"/>
</dbReference>
<dbReference type="HOGENOM" id="CLU_029389_3_2_7"/>
<proteinExistence type="predicted"/>
<dbReference type="InterPro" id="IPR011600">
    <property type="entry name" value="Pept_C14_caspase"/>
</dbReference>
<dbReference type="InterPro" id="IPR029030">
    <property type="entry name" value="Caspase-like_dom_sf"/>
</dbReference>
<accession>I2PZ32</accession>
<gene>
    <name evidence="2" type="ORF">DesU5LDRAFT_1088</name>
</gene>
<dbReference type="AlphaFoldDB" id="I2PZ32"/>
<dbReference type="eggNOG" id="COG4249">
    <property type="taxonomic scope" value="Bacteria"/>
</dbReference>
<dbReference type="GO" id="GO:0004197">
    <property type="term" value="F:cysteine-type endopeptidase activity"/>
    <property type="evidence" value="ECO:0007669"/>
    <property type="project" value="InterPro"/>
</dbReference>
<dbReference type="GO" id="GO:0006508">
    <property type="term" value="P:proteolysis"/>
    <property type="evidence" value="ECO:0007669"/>
    <property type="project" value="InterPro"/>
</dbReference>
<dbReference type="EMBL" id="JH600068">
    <property type="protein sequence ID" value="EIG52788.1"/>
    <property type="molecule type" value="Genomic_DNA"/>
</dbReference>
<feature type="domain" description="Peptidase C14 caspase" evidence="1">
    <location>
        <begin position="4"/>
        <end position="263"/>
    </location>
</feature>